<evidence type="ECO:0000256" key="3">
    <source>
        <dbReference type="ARBA" id="ARBA00004910"/>
    </source>
</evidence>
<keyword evidence="6 13" id="KW-0686">Riboflavin biosynthesis</keyword>
<accession>A0A5C1A7V6</accession>
<dbReference type="PROSITE" id="PS51747">
    <property type="entry name" value="CYT_DCMP_DEAMINASES_2"/>
    <property type="match status" value="1"/>
</dbReference>
<evidence type="ECO:0000256" key="10">
    <source>
        <dbReference type="ARBA" id="ARBA00022857"/>
    </source>
</evidence>
<dbReference type="CDD" id="cd01284">
    <property type="entry name" value="Riboflavin_deaminase-reductase"/>
    <property type="match status" value="1"/>
</dbReference>
<evidence type="ECO:0000256" key="12">
    <source>
        <dbReference type="ARBA" id="ARBA00023268"/>
    </source>
</evidence>
<evidence type="ECO:0000256" key="11">
    <source>
        <dbReference type="ARBA" id="ARBA00023002"/>
    </source>
</evidence>
<dbReference type="UniPathway" id="UPA00275">
    <property type="reaction ID" value="UER00401"/>
</dbReference>
<evidence type="ECO:0000313" key="20">
    <source>
        <dbReference type="Proteomes" id="UP000324974"/>
    </source>
</evidence>
<dbReference type="PIRSF" id="PIRSF006769">
    <property type="entry name" value="RibD"/>
    <property type="match status" value="1"/>
</dbReference>
<comment type="similarity">
    <text evidence="5 13">In the C-terminal section; belongs to the HTP reductase family.</text>
</comment>
<gene>
    <name evidence="19" type="primary">ribD</name>
    <name evidence="19" type="ORF">PX52LOC_01189</name>
</gene>
<dbReference type="NCBIfam" id="TIGR00326">
    <property type="entry name" value="eubact_ribD"/>
    <property type="match status" value="1"/>
</dbReference>
<evidence type="ECO:0000313" key="19">
    <source>
        <dbReference type="EMBL" id="QEL14317.1"/>
    </source>
</evidence>
<evidence type="ECO:0000259" key="18">
    <source>
        <dbReference type="PROSITE" id="PS51747"/>
    </source>
</evidence>
<evidence type="ECO:0000256" key="6">
    <source>
        <dbReference type="ARBA" id="ARBA00022619"/>
    </source>
</evidence>
<dbReference type="Gene3D" id="3.40.140.10">
    <property type="entry name" value="Cytidine Deaminase, domain 2"/>
    <property type="match status" value="1"/>
</dbReference>
<dbReference type="OrthoDB" id="9800865at2"/>
<feature type="binding site" evidence="15">
    <location>
        <position position="202"/>
    </location>
    <ligand>
        <name>NADP(+)</name>
        <dbReference type="ChEBI" id="CHEBI:58349"/>
    </ligand>
</feature>
<reference evidence="20" key="1">
    <citation type="submission" date="2019-08" db="EMBL/GenBank/DDBJ databases">
        <title>Limnoglobus roseus gen. nov., sp. nov., a novel freshwater planctomycete with a giant genome from the family Gemmataceae.</title>
        <authorList>
            <person name="Kulichevskaya I.S."/>
            <person name="Naumoff D.G."/>
            <person name="Miroshnikov K."/>
            <person name="Ivanova A."/>
            <person name="Philippov D.A."/>
            <person name="Hakobyan A."/>
            <person name="Rijpstra I.C."/>
            <person name="Sinninghe Damste J.S."/>
            <person name="Liesack W."/>
            <person name="Dedysh S.N."/>
        </authorList>
    </citation>
    <scope>NUCLEOTIDE SEQUENCE [LARGE SCALE GENOMIC DNA]</scope>
    <source>
        <strain evidence="20">PX52</strain>
    </source>
</reference>
<feature type="binding site" evidence="16">
    <location>
        <position position="86"/>
    </location>
    <ligand>
        <name>Zn(2+)</name>
        <dbReference type="ChEBI" id="CHEBI:29105"/>
        <note>catalytic</note>
    </ligand>
</feature>
<evidence type="ECO:0000256" key="4">
    <source>
        <dbReference type="ARBA" id="ARBA00005259"/>
    </source>
</evidence>
<comment type="catalytic activity">
    <reaction evidence="13">
        <text>2,5-diamino-6-hydroxy-4-(5-phosphoribosylamino)-pyrimidine + H2O + H(+) = 5-amino-6-(5-phospho-D-ribosylamino)uracil + NH4(+)</text>
        <dbReference type="Rhea" id="RHEA:21868"/>
        <dbReference type="ChEBI" id="CHEBI:15377"/>
        <dbReference type="ChEBI" id="CHEBI:15378"/>
        <dbReference type="ChEBI" id="CHEBI:28938"/>
        <dbReference type="ChEBI" id="CHEBI:58453"/>
        <dbReference type="ChEBI" id="CHEBI:58614"/>
        <dbReference type="EC" id="3.5.4.26"/>
    </reaction>
</comment>
<feature type="binding site" evidence="15">
    <location>
        <position position="209"/>
    </location>
    <ligand>
        <name>substrate</name>
    </ligand>
</feature>
<feature type="binding site" evidence="15">
    <location>
        <position position="172"/>
    </location>
    <ligand>
        <name>NADP(+)</name>
        <dbReference type="ChEBI" id="CHEBI:58349"/>
    </ligand>
</feature>
<dbReference type="SUPFAM" id="SSF53927">
    <property type="entry name" value="Cytidine deaminase-like"/>
    <property type="match status" value="1"/>
</dbReference>
<dbReference type="Pfam" id="PF01872">
    <property type="entry name" value="RibD_C"/>
    <property type="match status" value="2"/>
</dbReference>
<dbReference type="InterPro" id="IPR002734">
    <property type="entry name" value="RibDG_C"/>
</dbReference>
<feature type="active site" description="Proton donor" evidence="14">
    <location>
        <position position="54"/>
    </location>
</feature>
<evidence type="ECO:0000256" key="17">
    <source>
        <dbReference type="SAM" id="MobiDB-lite"/>
    </source>
</evidence>
<dbReference type="AlphaFoldDB" id="A0A5C1A7V6"/>
<dbReference type="InterPro" id="IPR050765">
    <property type="entry name" value="Riboflavin_Biosynth_HTPR"/>
</dbReference>
<dbReference type="FunFam" id="3.40.140.10:FF:000025">
    <property type="entry name" value="Riboflavin biosynthesis protein RibD"/>
    <property type="match status" value="1"/>
</dbReference>
<evidence type="ECO:0000256" key="16">
    <source>
        <dbReference type="PIRSR" id="PIRSR006769-3"/>
    </source>
</evidence>
<dbReference type="PANTHER" id="PTHR38011:SF7">
    <property type="entry name" value="2,5-DIAMINO-6-RIBOSYLAMINO-4(3H)-PYRIMIDINONE 5'-PHOSPHATE REDUCTASE"/>
    <property type="match status" value="1"/>
</dbReference>
<proteinExistence type="inferred from homology"/>
<keyword evidence="9 13" id="KW-0862">Zinc</keyword>
<feature type="binding site" evidence="15">
    <location>
        <position position="206"/>
    </location>
    <ligand>
        <name>substrate</name>
    </ligand>
</feature>
<sequence>MSDDERWMTNALALAARGRGAVEPNPMVGAVVLDAAGQLAGEGWHRKFGEAHAEVNAFAAVGDKARGGTLLVTLEPCCHHGKTPPCTEAVLRSGVRRVVVAMADPFPKVAGGGLKILRDAGIEVTVGVREAEAKKLNAPYLKLLATGRPWVHLKWAMTLDGKIATRTGDSKWISGEESRAIVHELRGRVDAILVGTGTVTADDPALTARPSGPRTATRVVVTASGELPERCQLRSTARDVPVIVFTPAGNESKLARWADDGAEVIAVSTPSPPALRGRGQGEGEERPAAADRFIGEEGIPPHPNPLPLKAGEEGIKIARLSIGDILLELGRRRMTNVLVEGGAGLIGSFLDANAADEVHAFIAPVVVGGDTALSPAGGHGFARIADAARLIDAHVRTVGQDVYVNGRLH</sequence>
<dbReference type="GO" id="GO:0009231">
    <property type="term" value="P:riboflavin biosynthetic process"/>
    <property type="evidence" value="ECO:0007669"/>
    <property type="project" value="UniProtKB-UniPathway"/>
</dbReference>
<comment type="pathway">
    <text evidence="3 13">Cofactor biosynthesis; riboflavin biosynthesis; 5-amino-6-(D-ribitylamino)uracil from GTP: step 3/4.</text>
</comment>
<feature type="binding site" evidence="15">
    <location>
        <position position="186"/>
    </location>
    <ligand>
        <name>substrate</name>
    </ligand>
</feature>
<dbReference type="PANTHER" id="PTHR38011">
    <property type="entry name" value="DIHYDROFOLATE REDUCTASE FAMILY PROTEIN (AFU_ORTHOLOGUE AFUA_8G06820)"/>
    <property type="match status" value="1"/>
</dbReference>
<dbReference type="InterPro" id="IPR002125">
    <property type="entry name" value="CMP_dCMP_dom"/>
</dbReference>
<evidence type="ECO:0000256" key="15">
    <source>
        <dbReference type="PIRSR" id="PIRSR006769-2"/>
    </source>
</evidence>
<feature type="binding site" evidence="16">
    <location>
        <position position="52"/>
    </location>
    <ligand>
        <name>Zn(2+)</name>
        <dbReference type="ChEBI" id="CHEBI:29105"/>
        <note>catalytic</note>
    </ligand>
</feature>
<comment type="function">
    <text evidence="1 13">Converts 2,5-diamino-6-(ribosylamino)-4(3h)-pyrimidinone 5'-phosphate into 5-amino-6-(ribosylamino)-2,4(1h,3h)-pyrimidinedione 5'-phosphate.</text>
</comment>
<feature type="binding site" evidence="16">
    <location>
        <position position="77"/>
    </location>
    <ligand>
        <name>Zn(2+)</name>
        <dbReference type="ChEBI" id="CHEBI:29105"/>
        <note>catalytic</note>
    </ligand>
</feature>
<evidence type="ECO:0000256" key="2">
    <source>
        <dbReference type="ARBA" id="ARBA00004882"/>
    </source>
</evidence>
<dbReference type="InterPro" id="IPR016193">
    <property type="entry name" value="Cytidine_deaminase-like"/>
</dbReference>
<feature type="binding site" evidence="15">
    <location>
        <position position="198"/>
    </location>
    <ligand>
        <name>NADP(+)</name>
        <dbReference type="ChEBI" id="CHEBI:58349"/>
    </ligand>
</feature>
<feature type="region of interest" description="Disordered" evidence="17">
    <location>
        <begin position="267"/>
        <end position="287"/>
    </location>
</feature>
<comment type="catalytic activity">
    <reaction evidence="13">
        <text>5-amino-6-(5-phospho-D-ribitylamino)uracil + NADP(+) = 5-amino-6-(5-phospho-D-ribosylamino)uracil + NADPH + H(+)</text>
        <dbReference type="Rhea" id="RHEA:17845"/>
        <dbReference type="ChEBI" id="CHEBI:15378"/>
        <dbReference type="ChEBI" id="CHEBI:57783"/>
        <dbReference type="ChEBI" id="CHEBI:58349"/>
        <dbReference type="ChEBI" id="CHEBI:58421"/>
        <dbReference type="ChEBI" id="CHEBI:58453"/>
        <dbReference type="EC" id="1.1.1.193"/>
    </reaction>
</comment>
<keyword evidence="7 13" id="KW-0479">Metal-binding</keyword>
<keyword evidence="20" id="KW-1185">Reference proteome</keyword>
<evidence type="ECO:0000256" key="9">
    <source>
        <dbReference type="ARBA" id="ARBA00022833"/>
    </source>
</evidence>
<feature type="binding site" evidence="15">
    <location>
        <position position="156"/>
    </location>
    <ligand>
        <name>NADP(+)</name>
        <dbReference type="ChEBI" id="CHEBI:58349"/>
    </ligand>
</feature>
<name>A0A5C1A7V6_9BACT</name>
<dbReference type="GO" id="GO:0008835">
    <property type="term" value="F:diaminohydroxyphosphoribosylaminopyrimidine deaminase activity"/>
    <property type="evidence" value="ECO:0007669"/>
    <property type="project" value="UniProtKB-EC"/>
</dbReference>
<dbReference type="Proteomes" id="UP000324974">
    <property type="component" value="Chromosome"/>
</dbReference>
<comment type="similarity">
    <text evidence="4 13">In the N-terminal section; belongs to the cytidine and deoxycytidylate deaminase family.</text>
</comment>
<comment type="pathway">
    <text evidence="2 13">Cofactor biosynthesis; riboflavin biosynthesis; 5-amino-6-(D-ribitylamino)uracil from GTP: step 2/4.</text>
</comment>
<evidence type="ECO:0000256" key="5">
    <source>
        <dbReference type="ARBA" id="ARBA00007417"/>
    </source>
</evidence>
<dbReference type="SUPFAM" id="SSF53597">
    <property type="entry name" value="Dihydrofolate reductase-like"/>
    <property type="match status" value="2"/>
</dbReference>
<keyword evidence="8 13" id="KW-0378">Hydrolase</keyword>
<keyword evidence="11 13" id="KW-0560">Oxidoreductase</keyword>
<dbReference type="InterPro" id="IPR024072">
    <property type="entry name" value="DHFR-like_dom_sf"/>
</dbReference>
<dbReference type="GO" id="GO:0046872">
    <property type="term" value="F:metal ion binding"/>
    <property type="evidence" value="ECO:0007669"/>
    <property type="project" value="UniProtKB-KW"/>
</dbReference>
<keyword evidence="10 13" id="KW-0521">NADP</keyword>
<evidence type="ECO:0000256" key="8">
    <source>
        <dbReference type="ARBA" id="ARBA00022801"/>
    </source>
</evidence>
<dbReference type="KEGG" id="lrs:PX52LOC_01189"/>
<feature type="domain" description="CMP/dCMP-type deaminase" evidence="18">
    <location>
        <begin position="2"/>
        <end position="125"/>
    </location>
</feature>
<evidence type="ECO:0000256" key="7">
    <source>
        <dbReference type="ARBA" id="ARBA00022723"/>
    </source>
</evidence>
<organism evidence="19 20">
    <name type="scientific">Limnoglobus roseus</name>
    <dbReference type="NCBI Taxonomy" id="2598579"/>
    <lineage>
        <taxon>Bacteria</taxon>
        <taxon>Pseudomonadati</taxon>
        <taxon>Planctomycetota</taxon>
        <taxon>Planctomycetia</taxon>
        <taxon>Gemmatales</taxon>
        <taxon>Gemmataceae</taxon>
        <taxon>Limnoglobus</taxon>
    </lineage>
</organism>
<dbReference type="EC" id="1.1.1.193" evidence="13"/>
<feature type="binding site" evidence="15">
    <location>
        <position position="170"/>
    </location>
    <ligand>
        <name>substrate</name>
    </ligand>
</feature>
<dbReference type="InterPro" id="IPR004794">
    <property type="entry name" value="Eubact_RibD"/>
</dbReference>
<protein>
    <recommendedName>
        <fullName evidence="13">Riboflavin biosynthesis protein RibD</fullName>
    </recommendedName>
    <domain>
        <recommendedName>
            <fullName evidence="13">Diaminohydroxyphosphoribosylaminopyrimidine deaminase</fullName>
            <shortName evidence="13">DRAP deaminase</shortName>
            <ecNumber evidence="13">3.5.4.26</ecNumber>
        </recommendedName>
        <alternativeName>
            <fullName evidence="13">Riboflavin-specific deaminase</fullName>
        </alternativeName>
    </domain>
    <domain>
        <recommendedName>
            <fullName evidence="13">5-amino-6-(5-phosphoribosylamino)uracil reductase</fullName>
            <ecNumber evidence="13">1.1.1.193</ecNumber>
        </recommendedName>
        <alternativeName>
            <fullName evidence="13">HTP reductase</fullName>
        </alternativeName>
    </domain>
</protein>
<evidence type="ECO:0000256" key="1">
    <source>
        <dbReference type="ARBA" id="ARBA00002151"/>
    </source>
</evidence>
<dbReference type="EC" id="3.5.4.26" evidence="13"/>
<dbReference type="RefSeq" id="WP_149109218.1">
    <property type="nucleotide sequence ID" value="NZ_CP042425.1"/>
</dbReference>
<dbReference type="Pfam" id="PF00383">
    <property type="entry name" value="dCMP_cyt_deam_1"/>
    <property type="match status" value="1"/>
</dbReference>
<dbReference type="Gene3D" id="3.40.430.10">
    <property type="entry name" value="Dihydrofolate Reductase, subunit A"/>
    <property type="match status" value="1"/>
</dbReference>
<dbReference type="GO" id="GO:0008703">
    <property type="term" value="F:5-amino-6-(5-phosphoribosylamino)uracil reductase activity"/>
    <property type="evidence" value="ECO:0007669"/>
    <property type="project" value="UniProtKB-EC"/>
</dbReference>
<dbReference type="EMBL" id="CP042425">
    <property type="protein sequence ID" value="QEL14317.1"/>
    <property type="molecule type" value="Genomic_DNA"/>
</dbReference>
<evidence type="ECO:0000256" key="13">
    <source>
        <dbReference type="PIRNR" id="PIRNR006769"/>
    </source>
</evidence>
<comment type="cofactor">
    <cofactor evidence="13 16">
        <name>Zn(2+)</name>
        <dbReference type="ChEBI" id="CHEBI:29105"/>
    </cofactor>
    <text evidence="13 16">Binds 1 zinc ion.</text>
</comment>
<evidence type="ECO:0000256" key="14">
    <source>
        <dbReference type="PIRSR" id="PIRSR006769-1"/>
    </source>
</evidence>
<keyword evidence="12" id="KW-0511">Multifunctional enzyme</keyword>